<dbReference type="EMBL" id="BJWK01000016">
    <property type="protein sequence ID" value="GEM11570.1"/>
    <property type="molecule type" value="Genomic_DNA"/>
</dbReference>
<feature type="domain" description="FAD dependent oxidoreductase" evidence="7">
    <location>
        <begin position="4"/>
        <end position="340"/>
    </location>
</feature>
<feature type="binding site" evidence="6">
    <location>
        <position position="177"/>
    </location>
    <ligand>
        <name>FAD</name>
        <dbReference type="ChEBI" id="CHEBI:57692"/>
    </ligand>
</feature>
<dbReference type="InterPro" id="IPR023209">
    <property type="entry name" value="DAO"/>
</dbReference>
<feature type="binding site" evidence="6">
    <location>
        <position position="292"/>
    </location>
    <ligand>
        <name>D-dopa</name>
        <dbReference type="ChEBI" id="CHEBI:149689"/>
    </ligand>
</feature>
<dbReference type="GO" id="GO:0019478">
    <property type="term" value="P:D-amino acid catabolic process"/>
    <property type="evidence" value="ECO:0007669"/>
    <property type="project" value="TreeGrafter"/>
</dbReference>
<dbReference type="InterPro" id="IPR006181">
    <property type="entry name" value="D-amino_acid_oxidase_CS"/>
</dbReference>
<proteinExistence type="inferred from homology"/>
<dbReference type="SUPFAM" id="SSF51971">
    <property type="entry name" value="Nucleotide-binding domain"/>
    <property type="match status" value="1"/>
</dbReference>
<dbReference type="PIRSF" id="PIRSF000189">
    <property type="entry name" value="D-aa_oxidase"/>
    <property type="match status" value="1"/>
</dbReference>
<dbReference type="GO" id="GO:0071949">
    <property type="term" value="F:FAD binding"/>
    <property type="evidence" value="ECO:0007669"/>
    <property type="project" value="InterPro"/>
</dbReference>
<dbReference type="PROSITE" id="PS00677">
    <property type="entry name" value="DAO"/>
    <property type="match status" value="1"/>
</dbReference>
<dbReference type="PANTHER" id="PTHR11530">
    <property type="entry name" value="D-AMINO ACID OXIDASE"/>
    <property type="match status" value="1"/>
</dbReference>
<evidence type="ECO:0000256" key="5">
    <source>
        <dbReference type="ARBA" id="ARBA00023002"/>
    </source>
</evidence>
<reference evidence="8 9" key="1">
    <citation type="submission" date="2019-07" db="EMBL/GenBank/DDBJ databases">
        <title>Rhodotorula toruloides NBRC10032 genome sequencing.</title>
        <authorList>
            <person name="Shida Y."/>
            <person name="Takaku H."/>
            <person name="Ogasawara W."/>
            <person name="Mori K."/>
        </authorList>
    </citation>
    <scope>NUCLEOTIDE SEQUENCE [LARGE SCALE GENOMIC DNA]</scope>
    <source>
        <strain evidence="8 9">NBRC10032</strain>
    </source>
</reference>
<keyword evidence="5" id="KW-0560">Oxidoreductase</keyword>
<accession>A0A511KMH2</accession>
<evidence type="ECO:0000313" key="8">
    <source>
        <dbReference type="EMBL" id="GEM11570.1"/>
    </source>
</evidence>
<evidence type="ECO:0000313" key="9">
    <source>
        <dbReference type="Proteomes" id="UP000321518"/>
    </source>
</evidence>
<protein>
    <submittedName>
        <fullName evidence="8">D-amino-acid oxidase</fullName>
    </submittedName>
</protein>
<dbReference type="SUPFAM" id="SSF54373">
    <property type="entry name" value="FAD-linked reductases, C-terminal domain"/>
    <property type="match status" value="1"/>
</dbReference>
<dbReference type="Proteomes" id="UP000321518">
    <property type="component" value="Unassembled WGS sequence"/>
</dbReference>
<feature type="binding site" evidence="6">
    <location>
        <position position="324"/>
    </location>
    <ligand>
        <name>D-dopa</name>
        <dbReference type="ChEBI" id="CHEBI:149689"/>
    </ligand>
</feature>
<dbReference type="InterPro" id="IPR006076">
    <property type="entry name" value="FAD-dep_OxRdtase"/>
</dbReference>
<evidence type="ECO:0000256" key="1">
    <source>
        <dbReference type="ARBA" id="ARBA00001974"/>
    </source>
</evidence>
<evidence type="ECO:0000256" key="2">
    <source>
        <dbReference type="ARBA" id="ARBA00006730"/>
    </source>
</evidence>
<feature type="binding site" evidence="6">
    <location>
        <position position="225"/>
    </location>
    <ligand>
        <name>D-dopa</name>
        <dbReference type="ChEBI" id="CHEBI:149689"/>
    </ligand>
</feature>
<evidence type="ECO:0000256" key="4">
    <source>
        <dbReference type="ARBA" id="ARBA00022827"/>
    </source>
</evidence>
<comment type="caution">
    <text evidence="8">The sequence shown here is derived from an EMBL/GenBank/DDBJ whole genome shotgun (WGS) entry which is preliminary data.</text>
</comment>
<keyword evidence="3" id="KW-0285">Flavoprotein</keyword>
<evidence type="ECO:0000256" key="6">
    <source>
        <dbReference type="PIRSR" id="PIRSR000189-1"/>
    </source>
</evidence>
<organism evidence="8 9">
    <name type="scientific">Rhodotorula toruloides</name>
    <name type="common">Yeast</name>
    <name type="synonym">Rhodosporidium toruloides</name>
    <dbReference type="NCBI Taxonomy" id="5286"/>
    <lineage>
        <taxon>Eukaryota</taxon>
        <taxon>Fungi</taxon>
        <taxon>Dikarya</taxon>
        <taxon>Basidiomycota</taxon>
        <taxon>Pucciniomycotina</taxon>
        <taxon>Microbotryomycetes</taxon>
        <taxon>Sporidiobolales</taxon>
        <taxon>Sporidiobolaceae</taxon>
        <taxon>Rhodotorula</taxon>
    </lineage>
</organism>
<gene>
    <name evidence="8" type="ORF">Rt10032_c16g5587</name>
</gene>
<feature type="binding site" evidence="6">
    <location>
        <begin position="29"/>
        <end position="30"/>
    </location>
    <ligand>
        <name>FAD</name>
        <dbReference type="ChEBI" id="CHEBI:57692"/>
    </ligand>
</feature>
<name>A0A511KMH2_RHOTO</name>
<comment type="similarity">
    <text evidence="2">Belongs to the DAMOX/DASOX family.</text>
</comment>
<dbReference type="PANTHER" id="PTHR11530:SF11">
    <property type="entry name" value="D-ASPARTATE OXIDASE"/>
    <property type="match status" value="1"/>
</dbReference>
<dbReference type="Gene3D" id="3.40.50.720">
    <property type="entry name" value="NAD(P)-binding Rossmann-like Domain"/>
    <property type="match status" value="1"/>
</dbReference>
<dbReference type="OrthoDB" id="2015447at2759"/>
<dbReference type="Gene3D" id="3.30.9.10">
    <property type="entry name" value="D-Amino Acid Oxidase, subunit A, domain 2"/>
    <property type="match status" value="1"/>
</dbReference>
<dbReference type="GO" id="GO:0005737">
    <property type="term" value="C:cytoplasm"/>
    <property type="evidence" value="ECO:0007669"/>
    <property type="project" value="TreeGrafter"/>
</dbReference>
<sequence>MGIRLLEAGYEVDVVARDWPDDPKTIEFTSPWAGAHHVAYGTGADMRLHELERTTFAAMSDMMRQDPSVPLHFAPQVEYREQPRPTGKDDELSQLGLISRYYPDFRWLEPHELPAGVSYGAAFTHILIETPAYLPYLLRRFKSLGGRTHRCNSLNSLSDALDIHPSLTRAKVVVNCTGLGARTLVPDSAVYATRGQLVIVRAPWVTRGLMRSGPAREGKPATYTYIIPRVESGTVVLGGCAEKNNWDPKPRPELAQDIKTRCLALCPELLPPHKRNGTTDDLTVLENAVGLRPTRHGGIRLELDSLPSRQGGRLPVVHNYGHGGYGYQTSWGSANMAVELVRQALSGKSKL</sequence>
<dbReference type="GO" id="GO:0003884">
    <property type="term" value="F:D-amino-acid oxidase activity"/>
    <property type="evidence" value="ECO:0007669"/>
    <property type="project" value="InterPro"/>
</dbReference>
<keyword evidence="4 6" id="KW-0274">FAD</keyword>
<comment type="cofactor">
    <cofactor evidence="1 6">
        <name>FAD</name>
        <dbReference type="ChEBI" id="CHEBI:57692"/>
    </cofactor>
</comment>
<dbReference type="AlphaFoldDB" id="A0A511KMH2"/>
<dbReference type="Pfam" id="PF01266">
    <property type="entry name" value="DAO"/>
    <property type="match status" value="1"/>
</dbReference>
<evidence type="ECO:0000256" key="3">
    <source>
        <dbReference type="ARBA" id="ARBA00022630"/>
    </source>
</evidence>
<evidence type="ECO:0000259" key="7">
    <source>
        <dbReference type="Pfam" id="PF01266"/>
    </source>
</evidence>